<keyword evidence="9" id="KW-1185">Reference proteome</keyword>
<dbReference type="PANTHER" id="PTHR33453:SF34">
    <property type="entry name" value="RIBOSOME-INACTIVATING PROTEIN"/>
    <property type="match status" value="1"/>
</dbReference>
<keyword evidence="3 6" id="KW-0378">Hydrolase</keyword>
<proteinExistence type="inferred from homology"/>
<evidence type="ECO:0000256" key="4">
    <source>
        <dbReference type="ARBA" id="ARBA00022821"/>
    </source>
</evidence>
<keyword evidence="7" id="KW-0732">Signal</keyword>
<keyword evidence="2 6" id="KW-0800">Toxin</keyword>
<comment type="caution">
    <text evidence="8">The sequence shown here is derived from an EMBL/GenBank/DDBJ whole genome shotgun (WGS) entry which is preliminary data.</text>
</comment>
<dbReference type="InterPro" id="IPR001574">
    <property type="entry name" value="Ribosome_inactivat_prot"/>
</dbReference>
<evidence type="ECO:0000313" key="9">
    <source>
        <dbReference type="Proteomes" id="UP001314170"/>
    </source>
</evidence>
<dbReference type="Pfam" id="PF00161">
    <property type="entry name" value="RIP"/>
    <property type="match status" value="2"/>
</dbReference>
<dbReference type="GO" id="GO:0017148">
    <property type="term" value="P:negative regulation of translation"/>
    <property type="evidence" value="ECO:0007669"/>
    <property type="project" value="UniProtKB-KW"/>
</dbReference>
<comment type="similarity">
    <text evidence="6">Belongs to the ribosome-inactivating protein family.</text>
</comment>
<dbReference type="InterPro" id="IPR036041">
    <property type="entry name" value="Ribosome-inact_prot_sf"/>
</dbReference>
<keyword evidence="5 6" id="KW-0652">Protein synthesis inhibitor</keyword>
<reference evidence="8 9" key="1">
    <citation type="submission" date="2024-01" db="EMBL/GenBank/DDBJ databases">
        <authorList>
            <person name="Waweru B."/>
        </authorList>
    </citation>
    <scope>NUCLEOTIDE SEQUENCE [LARGE SCALE GENOMIC DNA]</scope>
</reference>
<dbReference type="AlphaFoldDB" id="A0AAV1RUK2"/>
<dbReference type="InterPro" id="IPR017989">
    <property type="entry name" value="Ribosome_inactivat_1/2"/>
</dbReference>
<protein>
    <recommendedName>
        <fullName evidence="6">rRNA N-glycosylase</fullName>
        <ecNumber evidence="6">3.2.2.22</ecNumber>
    </recommendedName>
</protein>
<dbReference type="InterPro" id="IPR016138">
    <property type="entry name" value="Ribosome_inactivat_prot_sub1"/>
</dbReference>
<evidence type="ECO:0000256" key="1">
    <source>
        <dbReference type="ARBA" id="ARBA00000237"/>
    </source>
</evidence>
<accession>A0AAV1RUK2</accession>
<dbReference type="EC" id="3.2.2.22" evidence="6"/>
<evidence type="ECO:0000313" key="8">
    <source>
        <dbReference type="EMBL" id="CAK7340046.1"/>
    </source>
</evidence>
<dbReference type="InterPro" id="IPR016139">
    <property type="entry name" value="Ribosome_inactivat_prot_sub2"/>
</dbReference>
<dbReference type="PROSITE" id="PS00275">
    <property type="entry name" value="SHIGA_RICIN"/>
    <property type="match status" value="1"/>
</dbReference>
<name>A0AAV1RUK2_9ROSI</name>
<evidence type="ECO:0000256" key="2">
    <source>
        <dbReference type="ARBA" id="ARBA00022656"/>
    </source>
</evidence>
<dbReference type="Proteomes" id="UP001314170">
    <property type="component" value="Unassembled WGS sequence"/>
</dbReference>
<dbReference type="SUPFAM" id="SSF56371">
    <property type="entry name" value="Ribosome inactivating proteins (RIP)"/>
    <property type="match status" value="1"/>
</dbReference>
<dbReference type="Gene3D" id="3.40.420.10">
    <property type="entry name" value="Ricin (A subunit), domain 1"/>
    <property type="match status" value="2"/>
</dbReference>
<organism evidence="8 9">
    <name type="scientific">Dovyalis caffra</name>
    <dbReference type="NCBI Taxonomy" id="77055"/>
    <lineage>
        <taxon>Eukaryota</taxon>
        <taxon>Viridiplantae</taxon>
        <taxon>Streptophyta</taxon>
        <taxon>Embryophyta</taxon>
        <taxon>Tracheophyta</taxon>
        <taxon>Spermatophyta</taxon>
        <taxon>Magnoliopsida</taxon>
        <taxon>eudicotyledons</taxon>
        <taxon>Gunneridae</taxon>
        <taxon>Pentapetalae</taxon>
        <taxon>rosids</taxon>
        <taxon>fabids</taxon>
        <taxon>Malpighiales</taxon>
        <taxon>Salicaceae</taxon>
        <taxon>Flacourtieae</taxon>
        <taxon>Dovyalis</taxon>
    </lineage>
</organism>
<gene>
    <name evidence="8" type="ORF">DCAF_LOCUS15126</name>
</gene>
<evidence type="ECO:0000256" key="5">
    <source>
        <dbReference type="ARBA" id="ARBA00023193"/>
    </source>
</evidence>
<dbReference type="EMBL" id="CAWUPB010001159">
    <property type="protein sequence ID" value="CAK7340046.1"/>
    <property type="molecule type" value="Genomic_DNA"/>
</dbReference>
<dbReference type="GO" id="GO:0006952">
    <property type="term" value="P:defense response"/>
    <property type="evidence" value="ECO:0007669"/>
    <property type="project" value="UniProtKB-KW"/>
</dbReference>
<dbReference type="GO" id="GO:0030598">
    <property type="term" value="F:rRNA N-glycosylase activity"/>
    <property type="evidence" value="ECO:0007669"/>
    <property type="project" value="UniProtKB-EC"/>
</dbReference>
<dbReference type="Gene3D" id="4.10.470.10">
    <property type="entry name" value="Ricin (A Subunit), domain 2"/>
    <property type="match status" value="1"/>
</dbReference>
<evidence type="ECO:0000256" key="3">
    <source>
        <dbReference type="ARBA" id="ARBA00022801"/>
    </source>
</evidence>
<dbReference type="PANTHER" id="PTHR33453">
    <property type="match status" value="1"/>
</dbReference>
<feature type="signal peptide" evidence="7">
    <location>
        <begin position="1"/>
        <end position="21"/>
    </location>
</feature>
<evidence type="ECO:0000256" key="7">
    <source>
        <dbReference type="SAM" id="SignalP"/>
    </source>
</evidence>
<feature type="chain" id="PRO_5044010378" description="rRNA N-glycosylase" evidence="7">
    <location>
        <begin position="22"/>
        <end position="283"/>
    </location>
</feature>
<sequence length="283" mass="31745">MAALWILFCLVFIPQWGVCSSTLEKANVPVSYKTLNFNLETASKSSYTTFVSSLRGKLKGTKEYYGIPMLPEPSKAKDPEQRFLLVGLNVTKEKSITLALDVNNIAKDSLWKDAKERLPIKYPSTYGGIEGKANPRSKVELGIEKLKFAILSVFGKQQIKENLEAKLLLLSVQMVSEATRFKYIEKMILNSIERKGTYKSFFPNPLVISLENGWEDLSEGVRNSKNGVISPAVQLIDPNNKPFKVDKVQAVAPYLSLMNYEVEKPIVSDQPCQNMEIAIDTIL</sequence>
<dbReference type="InterPro" id="IPR017988">
    <property type="entry name" value="Ribosome_inactivat_prot_CS"/>
</dbReference>
<keyword evidence="4 6" id="KW-0611">Plant defense</keyword>
<dbReference type="GO" id="GO:0090729">
    <property type="term" value="F:toxin activity"/>
    <property type="evidence" value="ECO:0007669"/>
    <property type="project" value="UniProtKB-KW"/>
</dbReference>
<dbReference type="PRINTS" id="PR00396">
    <property type="entry name" value="SHIGARICIN"/>
</dbReference>
<evidence type="ECO:0000256" key="6">
    <source>
        <dbReference type="RuleBase" id="RU004915"/>
    </source>
</evidence>
<comment type="catalytic activity">
    <reaction evidence="1 6">
        <text>Endohydrolysis of the N-glycosidic bond at one specific adenosine on the 28S rRNA.</text>
        <dbReference type="EC" id="3.2.2.22"/>
    </reaction>
</comment>